<proteinExistence type="predicted"/>
<accession>A0A1A9ZB75</accession>
<dbReference type="VEuPathDB" id="VectorBase:GPAI009324"/>
<dbReference type="AlphaFoldDB" id="A0A1A9ZB75"/>
<keyword evidence="2" id="KW-1185">Reference proteome</keyword>
<reference evidence="2" key="1">
    <citation type="submission" date="2014-03" db="EMBL/GenBank/DDBJ databases">
        <authorList>
            <person name="Aksoy S."/>
            <person name="Warren W."/>
            <person name="Wilson R.K."/>
        </authorList>
    </citation>
    <scope>NUCLEOTIDE SEQUENCE [LARGE SCALE GENOMIC DNA]</scope>
    <source>
        <strain evidence="2">IAEA</strain>
    </source>
</reference>
<reference evidence="1" key="2">
    <citation type="submission" date="2020-05" db="UniProtKB">
        <authorList>
            <consortium name="EnsemblMetazoa"/>
        </authorList>
    </citation>
    <scope>IDENTIFICATION</scope>
    <source>
        <strain evidence="1">IAEA</strain>
    </source>
</reference>
<dbReference type="Proteomes" id="UP000092445">
    <property type="component" value="Unassembled WGS sequence"/>
</dbReference>
<evidence type="ECO:0000313" key="2">
    <source>
        <dbReference type="Proteomes" id="UP000092445"/>
    </source>
</evidence>
<dbReference type="STRING" id="7398.A0A1A9ZB75"/>
<organism evidence="1 2">
    <name type="scientific">Glossina pallidipes</name>
    <name type="common">Tsetse fly</name>
    <dbReference type="NCBI Taxonomy" id="7398"/>
    <lineage>
        <taxon>Eukaryota</taxon>
        <taxon>Metazoa</taxon>
        <taxon>Ecdysozoa</taxon>
        <taxon>Arthropoda</taxon>
        <taxon>Hexapoda</taxon>
        <taxon>Insecta</taxon>
        <taxon>Pterygota</taxon>
        <taxon>Neoptera</taxon>
        <taxon>Endopterygota</taxon>
        <taxon>Diptera</taxon>
        <taxon>Brachycera</taxon>
        <taxon>Muscomorpha</taxon>
        <taxon>Hippoboscoidea</taxon>
        <taxon>Glossinidae</taxon>
        <taxon>Glossina</taxon>
    </lineage>
</organism>
<evidence type="ECO:0000313" key="1">
    <source>
        <dbReference type="EnsemblMetazoa" id="GPAI009324-PA"/>
    </source>
</evidence>
<name>A0A1A9ZB75_GLOPL</name>
<protein>
    <submittedName>
        <fullName evidence="1">Uncharacterized protein</fullName>
    </submittedName>
</protein>
<sequence length="242" mass="28195">MTMHYGIESRIKQPERQRKLFLTFKNKESKRFTKCFHGWSAHKTPPEYAASNTRIIEIEKQSVLFLCVLLPESNSTKFEFATFFELVDGLQKGEFSYFLCIEVIVNDESEEFLALSPIRQLLILKAVVLPPVFILRYAIHYKSSEFWENLVVDPDEASKLYIKEHVEDKFVLTRPRFYQVQLGLGYLELPQVEIPGQKLINTLLVSILDCYTDLFVWFVQKSTRLVRAAAIKLSGELFPTIE</sequence>
<dbReference type="EnsemblMetazoa" id="GPAI009324-RA">
    <property type="protein sequence ID" value="GPAI009324-PA"/>
    <property type="gene ID" value="GPAI009324"/>
</dbReference>